<reference evidence="1 2" key="1">
    <citation type="journal article" date="2012" name="Genome Biol.">
        <title>Genome and low-iron response of an oceanic diatom adapted to chronic iron limitation.</title>
        <authorList>
            <person name="Lommer M."/>
            <person name="Specht M."/>
            <person name="Roy A.S."/>
            <person name="Kraemer L."/>
            <person name="Andreson R."/>
            <person name="Gutowska M.A."/>
            <person name="Wolf J."/>
            <person name="Bergner S.V."/>
            <person name="Schilhabel M.B."/>
            <person name="Klostermeier U.C."/>
            <person name="Beiko R.G."/>
            <person name="Rosenstiel P."/>
            <person name="Hippler M."/>
            <person name="Laroche J."/>
        </authorList>
    </citation>
    <scope>NUCLEOTIDE SEQUENCE [LARGE SCALE GENOMIC DNA]</scope>
    <source>
        <strain evidence="1 2">CCMP1005</strain>
    </source>
</reference>
<name>K0RYX2_THAOC</name>
<dbReference type="EMBL" id="AGNL01025960">
    <property type="protein sequence ID" value="EJK58190.1"/>
    <property type="molecule type" value="Genomic_DNA"/>
</dbReference>
<dbReference type="eggNOG" id="ENOG502SZ9E">
    <property type="taxonomic scope" value="Eukaryota"/>
</dbReference>
<keyword evidence="2" id="KW-1185">Reference proteome</keyword>
<comment type="caution">
    <text evidence="1">The sequence shown here is derived from an EMBL/GenBank/DDBJ whole genome shotgun (WGS) entry which is preliminary data.</text>
</comment>
<proteinExistence type="predicted"/>
<evidence type="ECO:0000313" key="1">
    <source>
        <dbReference type="EMBL" id="EJK58190.1"/>
    </source>
</evidence>
<gene>
    <name evidence="1" type="ORF">THAOC_21706</name>
</gene>
<sequence length="290" mass="31359">MATLDALQGLLRFKSQAVARDESLLRHPELPVPNPLQPVNYHVIQSDDNGLTASKSRQVYFQRLAAAATKRCPRGASHVIAAGDTPSATPRTEPVPNPLLKAVTPLMRPLVSAAQHASELELDGSCCSNSRGIDSGKIQVALQSKPQRGKKRKDLTEEERLELTRQRNREHARSTRRHIVEFVENVNVKADQKCRLAVKLIRLVERQLSNPELAVLGEIALSSGDVAMAHVSARGNVANESKTMTGVVSASFRPGATELQDLSICLTDLPISDSSSNAGALFPSVSFGPP</sequence>
<evidence type="ECO:0000313" key="2">
    <source>
        <dbReference type="Proteomes" id="UP000266841"/>
    </source>
</evidence>
<protein>
    <recommendedName>
        <fullName evidence="3">BZIP domain-containing protein</fullName>
    </recommendedName>
</protein>
<dbReference type="OMA" id="RSNIHHE"/>
<dbReference type="AlphaFoldDB" id="K0RYX2"/>
<organism evidence="1 2">
    <name type="scientific">Thalassiosira oceanica</name>
    <name type="common">Marine diatom</name>
    <dbReference type="NCBI Taxonomy" id="159749"/>
    <lineage>
        <taxon>Eukaryota</taxon>
        <taxon>Sar</taxon>
        <taxon>Stramenopiles</taxon>
        <taxon>Ochrophyta</taxon>
        <taxon>Bacillariophyta</taxon>
        <taxon>Coscinodiscophyceae</taxon>
        <taxon>Thalassiosirophycidae</taxon>
        <taxon>Thalassiosirales</taxon>
        <taxon>Thalassiosiraceae</taxon>
        <taxon>Thalassiosira</taxon>
    </lineage>
</organism>
<accession>K0RYX2</accession>
<dbReference type="Proteomes" id="UP000266841">
    <property type="component" value="Unassembled WGS sequence"/>
</dbReference>
<evidence type="ECO:0008006" key="3">
    <source>
        <dbReference type="Google" id="ProtNLM"/>
    </source>
</evidence>